<evidence type="ECO:0000313" key="2">
    <source>
        <dbReference type="EMBL" id="RXK38210.1"/>
    </source>
</evidence>
<dbReference type="AlphaFoldDB" id="A0A4Q1BKM3"/>
<sequence>MPPRRVTRSTETPRDQTSKRPRGHEAPPPVVNPTDPPVVLREALHLNPTYPSTQETTFEFDDPTIEISSILIDFLDYITNTSPPSNPNLSDTSSGTHNHGRYISDAKGEGLDKAYNTIRFCQKWDCQHFLKRILIDLTISLSCLCPDYGSNYYDPQRLFLIGAEFDDPCLCATVIRTHPKYLEWCDPAIYPRNPDTWCGNDRLKDDALFPTCWEYQDFDLKPRYTYALLVATRGYSPLPTDDKYPRGDEWDDISYNFLKILEGQ</sequence>
<dbReference type="EMBL" id="SDIL01000051">
    <property type="protein sequence ID" value="RXK38210.1"/>
    <property type="molecule type" value="Genomic_DNA"/>
</dbReference>
<evidence type="ECO:0000313" key="3">
    <source>
        <dbReference type="Proteomes" id="UP000289152"/>
    </source>
</evidence>
<proteinExistence type="predicted"/>
<feature type="compositionally biased region" description="Pro residues" evidence="1">
    <location>
        <begin position="26"/>
        <end position="36"/>
    </location>
</feature>
<feature type="region of interest" description="Disordered" evidence="1">
    <location>
        <begin position="1"/>
        <end position="36"/>
    </location>
</feature>
<comment type="caution">
    <text evidence="2">The sequence shown here is derived from an EMBL/GenBank/DDBJ whole genome shotgun (WGS) entry which is preliminary data.</text>
</comment>
<accession>A0A4Q1BKM3</accession>
<evidence type="ECO:0000256" key="1">
    <source>
        <dbReference type="SAM" id="MobiDB-lite"/>
    </source>
</evidence>
<dbReference type="Proteomes" id="UP000289152">
    <property type="component" value="Unassembled WGS sequence"/>
</dbReference>
<reference evidence="2 3" key="1">
    <citation type="submission" date="2016-06" db="EMBL/GenBank/DDBJ databases">
        <title>Evolution of pathogenesis and genome organization in the Tremellales.</title>
        <authorList>
            <person name="Cuomo C."/>
            <person name="Litvintseva A."/>
            <person name="Heitman J."/>
            <person name="Chen Y."/>
            <person name="Sun S."/>
            <person name="Springer D."/>
            <person name="Dromer F."/>
            <person name="Young S."/>
            <person name="Zeng Q."/>
            <person name="Chapman S."/>
            <person name="Gujja S."/>
            <person name="Saif S."/>
            <person name="Birren B."/>
        </authorList>
    </citation>
    <scope>NUCLEOTIDE SEQUENCE [LARGE SCALE GENOMIC DNA]</scope>
    <source>
        <strain evidence="2 3">ATCC 28783</strain>
    </source>
</reference>
<gene>
    <name evidence="2" type="ORF">M231_04494</name>
</gene>
<organism evidence="2 3">
    <name type="scientific">Tremella mesenterica</name>
    <name type="common">Jelly fungus</name>
    <dbReference type="NCBI Taxonomy" id="5217"/>
    <lineage>
        <taxon>Eukaryota</taxon>
        <taxon>Fungi</taxon>
        <taxon>Dikarya</taxon>
        <taxon>Basidiomycota</taxon>
        <taxon>Agaricomycotina</taxon>
        <taxon>Tremellomycetes</taxon>
        <taxon>Tremellales</taxon>
        <taxon>Tremellaceae</taxon>
        <taxon>Tremella</taxon>
    </lineage>
</organism>
<dbReference type="VEuPathDB" id="FungiDB:TREMEDRAFT_62952"/>
<name>A0A4Q1BKM3_TREME</name>
<protein>
    <submittedName>
        <fullName evidence="2">Uncharacterized protein</fullName>
    </submittedName>
</protein>
<keyword evidence="3" id="KW-1185">Reference proteome</keyword>
<dbReference type="InParanoid" id="A0A4Q1BKM3"/>